<evidence type="ECO:0008006" key="5">
    <source>
        <dbReference type="Google" id="ProtNLM"/>
    </source>
</evidence>
<dbReference type="CDD" id="cd07067">
    <property type="entry name" value="HP_PGM_like"/>
    <property type="match status" value="1"/>
</dbReference>
<protein>
    <recommendedName>
        <fullName evidence="5">Phosphoglycerate mutase</fullName>
    </recommendedName>
</protein>
<dbReference type="InterPro" id="IPR013078">
    <property type="entry name" value="His_Pase_superF_clade-1"/>
</dbReference>
<organism evidence="3 4">
    <name type="scientific">Candidatus Lloydbacteria bacterium RIFCSPHIGHO2_02_FULL_51_22</name>
    <dbReference type="NCBI Taxonomy" id="1798663"/>
    <lineage>
        <taxon>Bacteria</taxon>
        <taxon>Candidatus Lloydiibacteriota</taxon>
    </lineage>
</organism>
<name>A0A1G2DC39_9BACT</name>
<gene>
    <name evidence="3" type="ORF">A3D67_03870</name>
</gene>
<dbReference type="Pfam" id="PF00300">
    <property type="entry name" value="His_Phos_1"/>
    <property type="match status" value="1"/>
</dbReference>
<reference evidence="3 4" key="1">
    <citation type="journal article" date="2016" name="Nat. Commun.">
        <title>Thousands of microbial genomes shed light on interconnected biogeochemical processes in an aquifer system.</title>
        <authorList>
            <person name="Anantharaman K."/>
            <person name="Brown C.T."/>
            <person name="Hug L.A."/>
            <person name="Sharon I."/>
            <person name="Castelle C.J."/>
            <person name="Probst A.J."/>
            <person name="Thomas B.C."/>
            <person name="Singh A."/>
            <person name="Wilkins M.J."/>
            <person name="Karaoz U."/>
            <person name="Brodie E.L."/>
            <person name="Williams K.H."/>
            <person name="Hubbard S.S."/>
            <person name="Banfield J.F."/>
        </authorList>
    </citation>
    <scope>NUCLEOTIDE SEQUENCE [LARGE SCALE GENOMIC DNA]</scope>
</reference>
<sequence length="181" mass="20127">MKKTLALTRHLTTSWNREGRLQGHTDIPLDEGGREEAYVLAQKLKNLGMCRAISSDLKRAVETAEIISRVLGLSLTKERRLRECAFGALEGLTRGEAEQKYGARVSAAWSAAYDAYDFSPYGGESKTQVLERHLSLLDDMPSCGQNEKILLVGHGRGLNTLLASLGYPPDIKRGEYRVLEY</sequence>
<proteinExistence type="predicted"/>
<dbReference type="EMBL" id="MHLN01000039">
    <property type="protein sequence ID" value="OGZ10491.1"/>
    <property type="molecule type" value="Genomic_DNA"/>
</dbReference>
<feature type="binding site" evidence="2">
    <location>
        <position position="59"/>
    </location>
    <ligand>
        <name>substrate</name>
    </ligand>
</feature>
<dbReference type="SMART" id="SM00855">
    <property type="entry name" value="PGAM"/>
    <property type="match status" value="1"/>
</dbReference>
<dbReference type="Gene3D" id="3.40.50.1240">
    <property type="entry name" value="Phosphoglycerate mutase-like"/>
    <property type="match status" value="1"/>
</dbReference>
<feature type="binding site" evidence="2">
    <location>
        <begin position="9"/>
        <end position="16"/>
    </location>
    <ligand>
        <name>substrate</name>
    </ligand>
</feature>
<dbReference type="Proteomes" id="UP000178099">
    <property type="component" value="Unassembled WGS sequence"/>
</dbReference>
<dbReference type="InterPro" id="IPR029033">
    <property type="entry name" value="His_PPase_superfam"/>
</dbReference>
<evidence type="ECO:0000256" key="2">
    <source>
        <dbReference type="PIRSR" id="PIRSR613078-2"/>
    </source>
</evidence>
<feature type="active site" description="Proton donor/acceptor" evidence="1">
    <location>
        <position position="83"/>
    </location>
</feature>
<dbReference type="PIRSF" id="PIRSF000709">
    <property type="entry name" value="6PFK_2-Ptase"/>
    <property type="match status" value="1"/>
</dbReference>
<dbReference type="AlphaFoldDB" id="A0A1G2DC39"/>
<evidence type="ECO:0000256" key="1">
    <source>
        <dbReference type="PIRSR" id="PIRSR613078-1"/>
    </source>
</evidence>
<feature type="active site" description="Tele-phosphohistidine intermediate" evidence="1">
    <location>
        <position position="10"/>
    </location>
</feature>
<accession>A0A1G2DC39</accession>
<evidence type="ECO:0000313" key="4">
    <source>
        <dbReference type="Proteomes" id="UP000178099"/>
    </source>
</evidence>
<comment type="caution">
    <text evidence="3">The sequence shown here is derived from an EMBL/GenBank/DDBJ whole genome shotgun (WGS) entry which is preliminary data.</text>
</comment>
<dbReference type="InterPro" id="IPR050275">
    <property type="entry name" value="PGM_Phosphatase"/>
</dbReference>
<dbReference type="SUPFAM" id="SSF53254">
    <property type="entry name" value="Phosphoglycerate mutase-like"/>
    <property type="match status" value="1"/>
</dbReference>
<evidence type="ECO:0000313" key="3">
    <source>
        <dbReference type="EMBL" id="OGZ10491.1"/>
    </source>
</evidence>
<dbReference type="PANTHER" id="PTHR48100">
    <property type="entry name" value="BROAD-SPECIFICITY PHOSPHATASE YOR283W-RELATED"/>
    <property type="match status" value="1"/>
</dbReference>
<dbReference type="GO" id="GO:0016791">
    <property type="term" value="F:phosphatase activity"/>
    <property type="evidence" value="ECO:0007669"/>
    <property type="project" value="TreeGrafter"/>
</dbReference>